<evidence type="ECO:0000313" key="2">
    <source>
        <dbReference type="EMBL" id="CAH0551037.1"/>
    </source>
</evidence>
<evidence type="ECO:0000256" key="1">
    <source>
        <dbReference type="SAM" id="MobiDB-lite"/>
    </source>
</evidence>
<feature type="compositionally biased region" description="Low complexity" evidence="1">
    <location>
        <begin position="164"/>
        <end position="186"/>
    </location>
</feature>
<name>A0A9P0AYS7_BRAAE</name>
<keyword evidence="3" id="KW-1185">Reference proteome</keyword>
<gene>
    <name evidence="2" type="ORF">MELIAE_LOCUS3732</name>
</gene>
<accession>A0A9P0AYS7</accession>
<sequence>MKCRLAALFTGDENMKGRKDMKQSFSCQGLVFVYWNGKILPDYHCLTKVERLPVVVSADGIEKLLGVQQMKSETYFENGIWWIKGMSSTYRNSYIEQNSSELFPYINCKNNPVKFDVTMQKAGPWQTIPAPGMYTTENNHIGTGWPVRAVVPIAMSGKPKSPNTSSILDSSTGSDGSGSSASTTGSQVAKSVDDQDAPVAPPEPAGVEDAAKSVSDSLIQLQRIFTNKITETVDEGIKYLNTGGAKKAKKEDLLRTIAAIFTQLKTDSSNLNKSVKAVESTQTLFKALNSTVKKISKLSAKLTSEPPTPAATSAATYANVASSTSRVKIVGKKSASTKAIHKVEISPVNPEEFESSEAVKESVLAKINPATIGFAPSKVYYARNKGVVIESHDSNVNKLLDLPEWVSLKLKASSPKKRLPRLSIFDVPSFLTKENLAKAIIDQNNVDTSNAEDINPVHKFGPRGEKLVHWAVEVTPALRLTLLSLRNDDC</sequence>
<evidence type="ECO:0000313" key="3">
    <source>
        <dbReference type="Proteomes" id="UP001154078"/>
    </source>
</evidence>
<feature type="region of interest" description="Disordered" evidence="1">
    <location>
        <begin position="156"/>
        <end position="211"/>
    </location>
</feature>
<dbReference type="Proteomes" id="UP001154078">
    <property type="component" value="Chromosome 2"/>
</dbReference>
<dbReference type="EMBL" id="OV121133">
    <property type="protein sequence ID" value="CAH0551037.1"/>
    <property type="molecule type" value="Genomic_DNA"/>
</dbReference>
<organism evidence="2 3">
    <name type="scientific">Brassicogethes aeneus</name>
    <name type="common">Rape pollen beetle</name>
    <name type="synonym">Meligethes aeneus</name>
    <dbReference type="NCBI Taxonomy" id="1431903"/>
    <lineage>
        <taxon>Eukaryota</taxon>
        <taxon>Metazoa</taxon>
        <taxon>Ecdysozoa</taxon>
        <taxon>Arthropoda</taxon>
        <taxon>Hexapoda</taxon>
        <taxon>Insecta</taxon>
        <taxon>Pterygota</taxon>
        <taxon>Neoptera</taxon>
        <taxon>Endopterygota</taxon>
        <taxon>Coleoptera</taxon>
        <taxon>Polyphaga</taxon>
        <taxon>Cucujiformia</taxon>
        <taxon>Nitidulidae</taxon>
        <taxon>Meligethinae</taxon>
        <taxon>Brassicogethes</taxon>
    </lineage>
</organism>
<protein>
    <submittedName>
        <fullName evidence="2">Uncharacterized protein</fullName>
    </submittedName>
</protein>
<reference evidence="2" key="1">
    <citation type="submission" date="2021-12" db="EMBL/GenBank/DDBJ databases">
        <authorList>
            <person name="King R."/>
        </authorList>
    </citation>
    <scope>NUCLEOTIDE SEQUENCE</scope>
</reference>
<proteinExistence type="predicted"/>
<dbReference type="AlphaFoldDB" id="A0A9P0AYS7"/>
<dbReference type="OrthoDB" id="382863at2759"/>